<proteinExistence type="predicted"/>
<dbReference type="InterPro" id="IPR001347">
    <property type="entry name" value="SIS_dom"/>
</dbReference>
<dbReference type="InterPro" id="IPR046348">
    <property type="entry name" value="SIS_dom_sf"/>
</dbReference>
<dbReference type="PANTHER" id="PTHR10937:SF8">
    <property type="entry name" value="AMINOTRANSFERASE-RELATED"/>
    <property type="match status" value="1"/>
</dbReference>
<keyword evidence="1" id="KW-0032">Aminotransferase</keyword>
<sequence length="337" mass="34977">MTEPTMMRREIDEIPEAAARLCEDAAQADFARAAAKIVARDPAVILTIARGSSDHAATCLKYATEILTGRPVASLGPSVASIYGGALHLPHAVAVAISQSGRSHDLVAATEACAVGGAETVALTNSPDSPLGAAAGTAVDLCAGPEKAVAATKSYVNSVLSGLWLIAHWTDDVALKDALQAMPARFEAARTVDWGELCTDFARIDRLFVLGRGPGLGIVGEVALKAMELCGVQASAYSAAEVLHGPARVLTAGFPVLALGAVAEPGMDQTLEKLTSQGVRLIAEPGLAASAAETPVARLLDRLVQLVPLYSALEAAARTRGWDPDRPEFLRKETVTL</sequence>
<feature type="domain" description="SIS" evidence="3">
    <location>
        <begin position="197"/>
        <end position="327"/>
    </location>
</feature>
<dbReference type="CDD" id="cd05008">
    <property type="entry name" value="SIS_GlmS_GlmD_1"/>
    <property type="match status" value="1"/>
</dbReference>
<organism evidence="4 5">
    <name type="scientific">Tranquillimonas alkanivorans</name>
    <dbReference type="NCBI Taxonomy" id="441119"/>
    <lineage>
        <taxon>Bacteria</taxon>
        <taxon>Pseudomonadati</taxon>
        <taxon>Pseudomonadota</taxon>
        <taxon>Alphaproteobacteria</taxon>
        <taxon>Rhodobacterales</taxon>
        <taxon>Roseobacteraceae</taxon>
        <taxon>Tranquillimonas</taxon>
    </lineage>
</organism>
<dbReference type="OrthoDB" id="9761808at2"/>
<dbReference type="Proteomes" id="UP000199356">
    <property type="component" value="Unassembled WGS sequence"/>
</dbReference>
<keyword evidence="1" id="KW-0808">Transferase</keyword>
<evidence type="ECO:0000259" key="3">
    <source>
        <dbReference type="PROSITE" id="PS51464"/>
    </source>
</evidence>
<keyword evidence="5" id="KW-1185">Reference proteome</keyword>
<dbReference type="PROSITE" id="PS51464">
    <property type="entry name" value="SIS"/>
    <property type="match status" value="2"/>
</dbReference>
<dbReference type="STRING" id="441119.SAMN04488047_14814"/>
<dbReference type="PANTHER" id="PTHR10937">
    <property type="entry name" value="GLUCOSAMINE--FRUCTOSE-6-PHOSPHATE AMINOTRANSFERASE, ISOMERIZING"/>
    <property type="match status" value="1"/>
</dbReference>
<evidence type="ECO:0000256" key="1">
    <source>
        <dbReference type="ARBA" id="ARBA00022576"/>
    </source>
</evidence>
<evidence type="ECO:0000256" key="2">
    <source>
        <dbReference type="ARBA" id="ARBA00022737"/>
    </source>
</evidence>
<feature type="domain" description="SIS" evidence="3">
    <location>
        <begin position="34"/>
        <end position="181"/>
    </location>
</feature>
<reference evidence="4 5" key="1">
    <citation type="submission" date="2016-10" db="EMBL/GenBank/DDBJ databases">
        <authorList>
            <person name="de Groot N.N."/>
        </authorList>
    </citation>
    <scope>NUCLEOTIDE SEQUENCE [LARGE SCALE GENOMIC DNA]</scope>
    <source>
        <strain evidence="4 5">DSM 19547</strain>
    </source>
</reference>
<dbReference type="GO" id="GO:0097367">
    <property type="term" value="F:carbohydrate derivative binding"/>
    <property type="evidence" value="ECO:0007669"/>
    <property type="project" value="InterPro"/>
</dbReference>
<keyword evidence="2" id="KW-0677">Repeat</keyword>
<dbReference type="GO" id="GO:0008483">
    <property type="term" value="F:transaminase activity"/>
    <property type="evidence" value="ECO:0007669"/>
    <property type="project" value="UniProtKB-KW"/>
</dbReference>
<gene>
    <name evidence="4" type="ORF">SAMN04488047_14814</name>
</gene>
<dbReference type="InterPro" id="IPR035466">
    <property type="entry name" value="GlmS/AgaS_SIS"/>
</dbReference>
<dbReference type="RefSeq" id="WP_093425805.1">
    <property type="nucleotide sequence ID" value="NZ_FOXA01000048.1"/>
</dbReference>
<name>A0A1I5WJX1_9RHOB</name>
<evidence type="ECO:0000313" key="4">
    <source>
        <dbReference type="EMBL" id="SFQ19970.1"/>
    </source>
</evidence>
<dbReference type="Gene3D" id="3.40.50.10490">
    <property type="entry name" value="Glucose-6-phosphate isomerase like protein, domain 1"/>
    <property type="match status" value="2"/>
</dbReference>
<dbReference type="SUPFAM" id="SSF53697">
    <property type="entry name" value="SIS domain"/>
    <property type="match status" value="1"/>
</dbReference>
<accession>A0A1I5WJX1</accession>
<dbReference type="Pfam" id="PF01380">
    <property type="entry name" value="SIS"/>
    <property type="match status" value="1"/>
</dbReference>
<dbReference type="EMBL" id="FOXA01000048">
    <property type="protein sequence ID" value="SFQ19970.1"/>
    <property type="molecule type" value="Genomic_DNA"/>
</dbReference>
<dbReference type="AlphaFoldDB" id="A0A1I5WJX1"/>
<dbReference type="InterPro" id="IPR035490">
    <property type="entry name" value="GlmS/FrlB_SIS"/>
</dbReference>
<evidence type="ECO:0000313" key="5">
    <source>
        <dbReference type="Proteomes" id="UP000199356"/>
    </source>
</evidence>
<dbReference type="CDD" id="cd05009">
    <property type="entry name" value="SIS_GlmS_GlmD_2"/>
    <property type="match status" value="1"/>
</dbReference>
<protein>
    <submittedName>
        <fullName evidence="4">Glutamine--fructose-6-phosphate transaminase</fullName>
    </submittedName>
</protein>
<dbReference type="GO" id="GO:1901135">
    <property type="term" value="P:carbohydrate derivative metabolic process"/>
    <property type="evidence" value="ECO:0007669"/>
    <property type="project" value="InterPro"/>
</dbReference>